<dbReference type="AlphaFoldDB" id="A0A0L7QQR1"/>
<keyword evidence="9" id="KW-1185">Reference proteome</keyword>
<evidence type="ECO:0000256" key="5">
    <source>
        <dbReference type="ARBA" id="ARBA00022989"/>
    </source>
</evidence>
<dbReference type="OrthoDB" id="1880105at2759"/>
<feature type="transmembrane region" description="Helical" evidence="7">
    <location>
        <begin position="37"/>
        <end position="55"/>
    </location>
</feature>
<comment type="similarity">
    <text evidence="2">Belongs to the SMIM8 family.</text>
</comment>
<gene>
    <name evidence="8" type="ORF">WH47_07145</name>
</gene>
<keyword evidence="4 7" id="KW-0812">Transmembrane</keyword>
<evidence type="ECO:0000313" key="8">
    <source>
        <dbReference type="EMBL" id="KOC60968.1"/>
    </source>
</evidence>
<accession>A0A0L7QQR1</accession>
<evidence type="ECO:0000256" key="2">
    <source>
        <dbReference type="ARBA" id="ARBA00009328"/>
    </source>
</evidence>
<evidence type="ECO:0000256" key="7">
    <source>
        <dbReference type="SAM" id="Phobius"/>
    </source>
</evidence>
<dbReference type="InterPro" id="IPR026686">
    <property type="entry name" value="UPF0708"/>
</dbReference>
<dbReference type="EMBL" id="KQ414785">
    <property type="protein sequence ID" value="KOC60968.1"/>
    <property type="molecule type" value="Genomic_DNA"/>
</dbReference>
<keyword evidence="5 7" id="KW-1133">Transmembrane helix</keyword>
<reference evidence="8 9" key="1">
    <citation type="submission" date="2015-07" db="EMBL/GenBank/DDBJ databases">
        <title>The genome of Habropoda laboriosa.</title>
        <authorList>
            <person name="Pan H."/>
            <person name="Kapheim K."/>
        </authorList>
    </citation>
    <scope>NUCLEOTIDE SEQUENCE [LARGE SCALE GENOMIC DNA]</scope>
    <source>
        <strain evidence="8">0110345459</strain>
    </source>
</reference>
<dbReference type="PANTHER" id="PTHR14274">
    <property type="entry name" value="SMALL INTEGRAL MEMBRANE PROTEIN 8"/>
    <property type="match status" value="1"/>
</dbReference>
<proteinExistence type="inferred from homology"/>
<evidence type="ECO:0000256" key="3">
    <source>
        <dbReference type="ARBA" id="ARBA00014451"/>
    </source>
</evidence>
<keyword evidence="6 7" id="KW-0472">Membrane</keyword>
<sequence length="86" mass="9750">MDKKKHESTPGDGLRSLRSTSLFRTINYELYAKPNKATMIFGAVAIVGCIGYIIYMRRNYDSSKHYSAVTSDGTVHMQKKVSKWTV</sequence>
<evidence type="ECO:0000256" key="4">
    <source>
        <dbReference type="ARBA" id="ARBA00022692"/>
    </source>
</evidence>
<evidence type="ECO:0000256" key="6">
    <source>
        <dbReference type="ARBA" id="ARBA00023136"/>
    </source>
</evidence>
<dbReference type="Pfam" id="PF14937">
    <property type="entry name" value="DUF4500"/>
    <property type="match status" value="1"/>
</dbReference>
<evidence type="ECO:0000313" key="9">
    <source>
        <dbReference type="Proteomes" id="UP000053825"/>
    </source>
</evidence>
<evidence type="ECO:0000256" key="1">
    <source>
        <dbReference type="ARBA" id="ARBA00004167"/>
    </source>
</evidence>
<dbReference type="Proteomes" id="UP000053825">
    <property type="component" value="Unassembled WGS sequence"/>
</dbReference>
<name>A0A0L7QQR1_9HYME</name>
<protein>
    <recommendedName>
        <fullName evidence="3">Small integral membrane protein 8</fullName>
    </recommendedName>
</protein>
<dbReference type="GO" id="GO:0016020">
    <property type="term" value="C:membrane"/>
    <property type="evidence" value="ECO:0007669"/>
    <property type="project" value="UniProtKB-SubCell"/>
</dbReference>
<organism evidence="8 9">
    <name type="scientific">Habropoda laboriosa</name>
    <dbReference type="NCBI Taxonomy" id="597456"/>
    <lineage>
        <taxon>Eukaryota</taxon>
        <taxon>Metazoa</taxon>
        <taxon>Ecdysozoa</taxon>
        <taxon>Arthropoda</taxon>
        <taxon>Hexapoda</taxon>
        <taxon>Insecta</taxon>
        <taxon>Pterygota</taxon>
        <taxon>Neoptera</taxon>
        <taxon>Endopterygota</taxon>
        <taxon>Hymenoptera</taxon>
        <taxon>Apocrita</taxon>
        <taxon>Aculeata</taxon>
        <taxon>Apoidea</taxon>
        <taxon>Anthophila</taxon>
        <taxon>Apidae</taxon>
        <taxon>Habropoda</taxon>
    </lineage>
</organism>
<comment type="subcellular location">
    <subcellularLocation>
        <location evidence="1">Membrane</location>
        <topology evidence="1">Single-pass membrane protein</topology>
    </subcellularLocation>
</comment>
<dbReference type="PANTHER" id="PTHR14274:SF1">
    <property type="entry name" value="SMALL INTEGRAL MEMBRANE PROTEIN 8"/>
    <property type="match status" value="1"/>
</dbReference>